<gene>
    <name evidence="2" type="ORF">DXG03_006151</name>
</gene>
<accession>A0A9P7KHY0</accession>
<comment type="caution">
    <text evidence="2">The sequence shown here is derived from an EMBL/GenBank/DDBJ whole genome shotgun (WGS) entry which is preliminary data.</text>
</comment>
<reference evidence="2" key="2">
    <citation type="submission" date="2021-10" db="EMBL/GenBank/DDBJ databases">
        <title>Phylogenomics reveals ancestral predisposition of the termite-cultivated fungus Termitomyces towards a domesticated lifestyle.</title>
        <authorList>
            <person name="Auxier B."/>
            <person name="Grum-Grzhimaylo A."/>
            <person name="Cardenas M.E."/>
            <person name="Lodge J.D."/>
            <person name="Laessoe T."/>
            <person name="Pedersen O."/>
            <person name="Smith M.E."/>
            <person name="Kuyper T.W."/>
            <person name="Franco-Molano E.A."/>
            <person name="Baroni T.J."/>
            <person name="Aanen D.K."/>
        </authorList>
    </citation>
    <scope>NUCLEOTIDE SEQUENCE</scope>
    <source>
        <strain evidence="2">AP01</strain>
        <tissue evidence="2">Mycelium</tissue>
    </source>
</reference>
<name>A0A9P7KHY0_9AGAR</name>
<feature type="region of interest" description="Disordered" evidence="1">
    <location>
        <begin position="52"/>
        <end position="109"/>
    </location>
</feature>
<dbReference type="Proteomes" id="UP000775547">
    <property type="component" value="Unassembled WGS sequence"/>
</dbReference>
<feature type="compositionally biased region" description="Basic residues" evidence="1">
    <location>
        <begin position="81"/>
        <end position="91"/>
    </location>
</feature>
<evidence type="ECO:0000256" key="1">
    <source>
        <dbReference type="SAM" id="MobiDB-lite"/>
    </source>
</evidence>
<reference evidence="2" key="1">
    <citation type="submission" date="2020-07" db="EMBL/GenBank/DDBJ databases">
        <authorList>
            <person name="Nieuwenhuis M."/>
            <person name="Van De Peppel L.J.J."/>
        </authorList>
    </citation>
    <scope>NUCLEOTIDE SEQUENCE</scope>
    <source>
        <strain evidence="2">AP01</strain>
        <tissue evidence="2">Mycelium</tissue>
    </source>
</reference>
<proteinExistence type="predicted"/>
<keyword evidence="3" id="KW-1185">Reference proteome</keyword>
<sequence>MAAQTLEQQKQKYSRQLAEYTFRQYNAVRHTNTPGLPETARSKLAALSLAKNPDGSRIASRRGREVLNDGHQNDENTNHAGLRKSRSRVSSRVRDVSTPASEGPQKERQ</sequence>
<protein>
    <submittedName>
        <fullName evidence="2">Uncharacterized protein</fullName>
    </submittedName>
</protein>
<dbReference type="AlphaFoldDB" id="A0A9P7KHY0"/>
<organism evidence="2 3">
    <name type="scientific">Asterophora parasitica</name>
    <dbReference type="NCBI Taxonomy" id="117018"/>
    <lineage>
        <taxon>Eukaryota</taxon>
        <taxon>Fungi</taxon>
        <taxon>Dikarya</taxon>
        <taxon>Basidiomycota</taxon>
        <taxon>Agaricomycotina</taxon>
        <taxon>Agaricomycetes</taxon>
        <taxon>Agaricomycetidae</taxon>
        <taxon>Agaricales</taxon>
        <taxon>Tricholomatineae</taxon>
        <taxon>Lyophyllaceae</taxon>
        <taxon>Asterophora</taxon>
    </lineage>
</organism>
<feature type="compositionally biased region" description="Basic and acidic residues" evidence="1">
    <location>
        <begin position="62"/>
        <end position="77"/>
    </location>
</feature>
<dbReference type="OrthoDB" id="3262732at2759"/>
<evidence type="ECO:0000313" key="3">
    <source>
        <dbReference type="Proteomes" id="UP000775547"/>
    </source>
</evidence>
<dbReference type="EMBL" id="JABCKV010000004">
    <property type="protein sequence ID" value="KAG5648196.1"/>
    <property type="molecule type" value="Genomic_DNA"/>
</dbReference>
<evidence type="ECO:0000313" key="2">
    <source>
        <dbReference type="EMBL" id="KAG5648196.1"/>
    </source>
</evidence>